<reference evidence="13" key="2">
    <citation type="submission" date="2015-01" db="EMBL/GenBank/DDBJ databases">
        <title>Evolutionary Origins and Diversification of the Mycorrhizal Mutualists.</title>
        <authorList>
            <consortium name="DOE Joint Genome Institute"/>
            <consortium name="Mycorrhizal Genomics Consortium"/>
            <person name="Kohler A."/>
            <person name="Kuo A."/>
            <person name="Nagy L.G."/>
            <person name="Floudas D."/>
            <person name="Copeland A."/>
            <person name="Barry K.W."/>
            <person name="Cichocki N."/>
            <person name="Veneault-Fourrey C."/>
            <person name="LaButti K."/>
            <person name="Lindquist E.A."/>
            <person name="Lipzen A."/>
            <person name="Lundell T."/>
            <person name="Morin E."/>
            <person name="Murat C."/>
            <person name="Riley R."/>
            <person name="Ohm R."/>
            <person name="Sun H."/>
            <person name="Tunlid A."/>
            <person name="Henrissat B."/>
            <person name="Grigoriev I.V."/>
            <person name="Hibbett D.S."/>
            <person name="Martin F."/>
        </authorList>
    </citation>
    <scope>NUCLEOTIDE SEQUENCE [LARGE SCALE GENOMIC DNA]</scope>
    <source>
        <strain evidence="13">MAFF 305830</strain>
    </source>
</reference>
<keyword evidence="6 10" id="KW-0175">Coiled coil</keyword>
<reference evidence="12 13" key="1">
    <citation type="submission" date="2014-04" db="EMBL/GenBank/DDBJ databases">
        <authorList>
            <consortium name="DOE Joint Genome Institute"/>
            <person name="Kuo A."/>
            <person name="Zuccaro A."/>
            <person name="Kohler A."/>
            <person name="Nagy L.G."/>
            <person name="Floudas D."/>
            <person name="Copeland A."/>
            <person name="Barry K.W."/>
            <person name="Cichocki N."/>
            <person name="Veneault-Fourrey C."/>
            <person name="LaButti K."/>
            <person name="Lindquist E.A."/>
            <person name="Lipzen A."/>
            <person name="Lundell T."/>
            <person name="Morin E."/>
            <person name="Murat C."/>
            <person name="Sun H."/>
            <person name="Tunlid A."/>
            <person name="Henrissat B."/>
            <person name="Grigoriev I.V."/>
            <person name="Hibbett D.S."/>
            <person name="Martin F."/>
            <person name="Nordberg H.P."/>
            <person name="Cantor M.N."/>
            <person name="Hua S.X."/>
        </authorList>
    </citation>
    <scope>NUCLEOTIDE SEQUENCE [LARGE SCALE GENOMIC DNA]</scope>
    <source>
        <strain evidence="12 13">MAFF 305830</strain>
    </source>
</reference>
<comment type="subunit">
    <text evidence="9">Component of the NuA4 histone acetyltransferase complex.</text>
</comment>
<evidence type="ECO:0000256" key="10">
    <source>
        <dbReference type="SAM" id="Coils"/>
    </source>
</evidence>
<dbReference type="GO" id="GO:0035267">
    <property type="term" value="C:NuA4 histone acetyltransferase complex"/>
    <property type="evidence" value="ECO:0007669"/>
    <property type="project" value="UniProtKB-UniRule"/>
</dbReference>
<dbReference type="OrthoDB" id="440324at2759"/>
<name>A0A0C2WV65_SERVB</name>
<feature type="compositionally biased region" description="Basic residues" evidence="11">
    <location>
        <begin position="185"/>
        <end position="201"/>
    </location>
</feature>
<keyword evidence="13" id="KW-1185">Reference proteome</keyword>
<evidence type="ECO:0000256" key="11">
    <source>
        <dbReference type="SAM" id="MobiDB-lite"/>
    </source>
</evidence>
<evidence type="ECO:0000256" key="8">
    <source>
        <dbReference type="ARBA" id="ARBA00023242"/>
    </source>
</evidence>
<proteinExistence type="inferred from homology"/>
<evidence type="ECO:0000256" key="4">
    <source>
        <dbReference type="ARBA" id="ARBA00022853"/>
    </source>
</evidence>
<feature type="compositionally biased region" description="Polar residues" evidence="11">
    <location>
        <begin position="18"/>
        <end position="27"/>
    </location>
</feature>
<keyword evidence="7 9" id="KW-0804">Transcription</keyword>
<feature type="coiled-coil region" evidence="10">
    <location>
        <begin position="60"/>
        <end position="94"/>
    </location>
</feature>
<sequence>MAATASTSKDAPAAATNGIKQETSNNKPVVETNTTAAGSSTATPTTATANGDLSDPKTSYENVKKDLIQAIQRKKQLDKQLVAVETQIFQAEGQYIAETAGTGGNIIHGFENYLKSASTNRKRVEVSDLDRVFSQSSITYRKSLDMADDESSIEDNPNIGHVNAVTGVTTVTLTPATRAQEAQVHHKRERDKIYQRKKRASMRQSTISDEEMPMKKRRKFIDD</sequence>
<keyword evidence="8 9" id="KW-0539">Nucleus</keyword>
<gene>
    <name evidence="12" type="ORF">M408DRAFT_328468</name>
</gene>
<dbReference type="InterPro" id="IPR015418">
    <property type="entry name" value="Eaf6"/>
</dbReference>
<feature type="region of interest" description="Disordered" evidence="11">
    <location>
        <begin position="183"/>
        <end position="223"/>
    </location>
</feature>
<dbReference type="PANTHER" id="PTHR13476">
    <property type="entry name" value="CHROMATIN MODIFICATION-RELATED PROTEIN MEAF6"/>
    <property type="match status" value="1"/>
</dbReference>
<keyword evidence="9" id="KW-0227">DNA damage</keyword>
<evidence type="ECO:0000313" key="13">
    <source>
        <dbReference type="Proteomes" id="UP000054097"/>
    </source>
</evidence>
<evidence type="ECO:0000313" key="12">
    <source>
        <dbReference type="EMBL" id="KIM30063.1"/>
    </source>
</evidence>
<feature type="compositionally biased region" description="Low complexity" evidence="11">
    <location>
        <begin position="32"/>
        <end position="51"/>
    </location>
</feature>
<evidence type="ECO:0000256" key="3">
    <source>
        <dbReference type="ARBA" id="ARBA00018504"/>
    </source>
</evidence>
<accession>A0A0C2WV65</accession>
<evidence type="ECO:0000256" key="6">
    <source>
        <dbReference type="ARBA" id="ARBA00023054"/>
    </source>
</evidence>
<evidence type="ECO:0000256" key="1">
    <source>
        <dbReference type="ARBA" id="ARBA00004123"/>
    </source>
</evidence>
<organism evidence="12 13">
    <name type="scientific">Serendipita vermifera MAFF 305830</name>
    <dbReference type="NCBI Taxonomy" id="933852"/>
    <lineage>
        <taxon>Eukaryota</taxon>
        <taxon>Fungi</taxon>
        <taxon>Dikarya</taxon>
        <taxon>Basidiomycota</taxon>
        <taxon>Agaricomycotina</taxon>
        <taxon>Agaricomycetes</taxon>
        <taxon>Sebacinales</taxon>
        <taxon>Serendipitaceae</taxon>
        <taxon>Serendipita</taxon>
    </lineage>
</organism>
<evidence type="ECO:0000256" key="5">
    <source>
        <dbReference type="ARBA" id="ARBA00023015"/>
    </source>
</evidence>
<dbReference type="GO" id="GO:0006281">
    <property type="term" value="P:DNA repair"/>
    <property type="evidence" value="ECO:0007669"/>
    <property type="project" value="UniProtKB-UniRule"/>
</dbReference>
<evidence type="ECO:0000256" key="2">
    <source>
        <dbReference type="ARBA" id="ARBA00010916"/>
    </source>
</evidence>
<evidence type="ECO:0000256" key="7">
    <source>
        <dbReference type="ARBA" id="ARBA00023163"/>
    </source>
</evidence>
<dbReference type="HOGENOM" id="CLU_112128_0_0_1"/>
<dbReference type="AlphaFoldDB" id="A0A0C2WV65"/>
<dbReference type="Pfam" id="PF09340">
    <property type="entry name" value="NuA4"/>
    <property type="match status" value="1"/>
</dbReference>
<keyword evidence="4 9" id="KW-0156">Chromatin regulator</keyword>
<comment type="similarity">
    <text evidence="2 9">Belongs to the EAF6 family.</text>
</comment>
<evidence type="ECO:0000256" key="9">
    <source>
        <dbReference type="RuleBase" id="RU368022"/>
    </source>
</evidence>
<keyword evidence="5 9" id="KW-0805">Transcription regulation</keyword>
<dbReference type="Proteomes" id="UP000054097">
    <property type="component" value="Unassembled WGS sequence"/>
</dbReference>
<dbReference type="GO" id="GO:0006325">
    <property type="term" value="P:chromatin organization"/>
    <property type="evidence" value="ECO:0007669"/>
    <property type="project" value="UniProtKB-KW"/>
</dbReference>
<keyword evidence="9" id="KW-0234">DNA repair</keyword>
<comment type="subcellular location">
    <subcellularLocation>
        <location evidence="1 9">Nucleus</location>
    </subcellularLocation>
</comment>
<dbReference type="STRING" id="933852.A0A0C2WV65"/>
<comment type="function">
    <text evidence="9">Component of the NuA4 histone acetyltransferase complex which is involved in transcriptional activation of selected genes principally by acetylation of nucleosomal histone H4 and H2A. The NuA4 complex is also involved in DNA repair.</text>
</comment>
<feature type="region of interest" description="Disordered" evidence="11">
    <location>
        <begin position="1"/>
        <end position="58"/>
    </location>
</feature>
<dbReference type="GO" id="GO:0005634">
    <property type="term" value="C:nucleus"/>
    <property type="evidence" value="ECO:0007669"/>
    <property type="project" value="UniProtKB-SubCell"/>
</dbReference>
<protein>
    <recommendedName>
        <fullName evidence="3 9">Chromatin modification-related protein EAF6</fullName>
    </recommendedName>
</protein>
<dbReference type="EMBL" id="KN824286">
    <property type="protein sequence ID" value="KIM30063.1"/>
    <property type="molecule type" value="Genomic_DNA"/>
</dbReference>